<evidence type="ECO:0000256" key="1">
    <source>
        <dbReference type="ARBA" id="ARBA00009437"/>
    </source>
</evidence>
<evidence type="ECO:0000313" key="7">
    <source>
        <dbReference type="Proteomes" id="UP000639396"/>
    </source>
</evidence>
<dbReference type="PANTHER" id="PTHR30126:SF64">
    <property type="entry name" value="HTH-TYPE TRANSCRIPTIONAL REGULATOR CITR"/>
    <property type="match status" value="1"/>
</dbReference>
<evidence type="ECO:0000313" key="6">
    <source>
        <dbReference type="EMBL" id="MBD2865316.1"/>
    </source>
</evidence>
<dbReference type="PROSITE" id="PS50931">
    <property type="entry name" value="HTH_LYSR"/>
    <property type="match status" value="1"/>
</dbReference>
<dbReference type="GO" id="GO:0000976">
    <property type="term" value="F:transcription cis-regulatory region binding"/>
    <property type="evidence" value="ECO:0007669"/>
    <property type="project" value="TreeGrafter"/>
</dbReference>
<name>A0A927CG32_9BACL</name>
<dbReference type="Pfam" id="PF00126">
    <property type="entry name" value="HTH_1"/>
    <property type="match status" value="1"/>
</dbReference>
<evidence type="ECO:0000256" key="2">
    <source>
        <dbReference type="ARBA" id="ARBA00023015"/>
    </source>
</evidence>
<feature type="domain" description="HTH lysR-type" evidence="5">
    <location>
        <begin position="9"/>
        <end position="60"/>
    </location>
</feature>
<dbReference type="PANTHER" id="PTHR30126">
    <property type="entry name" value="HTH-TYPE TRANSCRIPTIONAL REGULATOR"/>
    <property type="match status" value="1"/>
</dbReference>
<keyword evidence="3" id="KW-0238">DNA-binding</keyword>
<accession>A0A927CG32</accession>
<dbReference type="InterPro" id="IPR036390">
    <property type="entry name" value="WH_DNA-bd_sf"/>
</dbReference>
<dbReference type="AlphaFoldDB" id="A0A927CG32"/>
<dbReference type="Gene3D" id="3.40.190.290">
    <property type="match status" value="1"/>
</dbReference>
<dbReference type="EMBL" id="JACXJA010000040">
    <property type="protein sequence ID" value="MBD2865316.1"/>
    <property type="molecule type" value="Genomic_DNA"/>
</dbReference>
<dbReference type="InterPro" id="IPR036388">
    <property type="entry name" value="WH-like_DNA-bd_sf"/>
</dbReference>
<evidence type="ECO:0000259" key="5">
    <source>
        <dbReference type="PROSITE" id="PS50931"/>
    </source>
</evidence>
<comment type="similarity">
    <text evidence="1">Belongs to the LysR transcriptional regulatory family.</text>
</comment>
<reference evidence="6" key="1">
    <citation type="submission" date="2020-09" db="EMBL/GenBank/DDBJ databases">
        <title>A novel bacterium of genus Paenibacillus, isolated from South China Sea.</title>
        <authorList>
            <person name="Huang H."/>
            <person name="Mo K."/>
            <person name="Hu Y."/>
        </authorList>
    </citation>
    <scope>NUCLEOTIDE SEQUENCE</scope>
    <source>
        <strain evidence="6">IB182363</strain>
    </source>
</reference>
<comment type="caution">
    <text evidence="6">The sequence shown here is derived from an EMBL/GenBank/DDBJ whole genome shotgun (WGS) entry which is preliminary data.</text>
</comment>
<dbReference type="InterPro" id="IPR000847">
    <property type="entry name" value="LysR_HTH_N"/>
</dbReference>
<dbReference type="InterPro" id="IPR005119">
    <property type="entry name" value="LysR_subst-bd"/>
</dbReference>
<organism evidence="6 7">
    <name type="scientific">Paenibacillus oceani</name>
    <dbReference type="NCBI Taxonomy" id="2772510"/>
    <lineage>
        <taxon>Bacteria</taxon>
        <taxon>Bacillati</taxon>
        <taxon>Bacillota</taxon>
        <taxon>Bacilli</taxon>
        <taxon>Bacillales</taxon>
        <taxon>Paenibacillaceae</taxon>
        <taxon>Paenibacillus</taxon>
    </lineage>
</organism>
<dbReference type="PRINTS" id="PR00039">
    <property type="entry name" value="HTHLYSR"/>
</dbReference>
<keyword evidence="7" id="KW-1185">Reference proteome</keyword>
<dbReference type="GO" id="GO:0003700">
    <property type="term" value="F:DNA-binding transcription factor activity"/>
    <property type="evidence" value="ECO:0007669"/>
    <property type="project" value="InterPro"/>
</dbReference>
<gene>
    <name evidence="6" type="ORF">IDH45_25360</name>
</gene>
<dbReference type="SUPFAM" id="SSF53850">
    <property type="entry name" value="Periplasmic binding protein-like II"/>
    <property type="match status" value="1"/>
</dbReference>
<dbReference type="FunFam" id="1.10.10.10:FF:000001">
    <property type="entry name" value="LysR family transcriptional regulator"/>
    <property type="match status" value="1"/>
</dbReference>
<dbReference type="Gene3D" id="1.10.10.10">
    <property type="entry name" value="Winged helix-like DNA-binding domain superfamily/Winged helix DNA-binding domain"/>
    <property type="match status" value="1"/>
</dbReference>
<keyword evidence="4" id="KW-0804">Transcription</keyword>
<sequence length="294" mass="33062">MIENMEWYRAFYEVAQTGSFSKAAERLFITQPAVSHSIKQLEFRLGGALFFRTSRGVKLTAEGEVLYKFVSQAHHFLENGEKKIAEMRNLMAGEVKIGAGDTLCRYYLLPHLDSFHRQYPELKIQVTNRTSRETIALLKEGRIDFGIVNLPMHSDDRQLHIRESMQLHDCFVAGRTGRPDPESPRSWDELAALPLLMLERGSSIRRYVDAFAESKGVRLQPEIELGSIELLVQFAGIGLGIACVIREFVGVELADGTLSEVRLADPLPPRNVGLVTLRDVPLSAAAQRLLEMLP</sequence>
<dbReference type="Proteomes" id="UP000639396">
    <property type="component" value="Unassembled WGS sequence"/>
</dbReference>
<dbReference type="RefSeq" id="WP_190930935.1">
    <property type="nucleotide sequence ID" value="NZ_JACXJA010000040.1"/>
</dbReference>
<dbReference type="CDD" id="cd05466">
    <property type="entry name" value="PBP2_LTTR_substrate"/>
    <property type="match status" value="1"/>
</dbReference>
<evidence type="ECO:0000256" key="3">
    <source>
        <dbReference type="ARBA" id="ARBA00023125"/>
    </source>
</evidence>
<dbReference type="SUPFAM" id="SSF46785">
    <property type="entry name" value="Winged helix' DNA-binding domain"/>
    <property type="match status" value="1"/>
</dbReference>
<evidence type="ECO:0000256" key="4">
    <source>
        <dbReference type="ARBA" id="ARBA00023163"/>
    </source>
</evidence>
<dbReference type="Pfam" id="PF03466">
    <property type="entry name" value="LysR_substrate"/>
    <property type="match status" value="1"/>
</dbReference>
<protein>
    <submittedName>
        <fullName evidence="6">LysR family transcriptional regulator</fullName>
    </submittedName>
</protein>
<keyword evidence="2" id="KW-0805">Transcription regulation</keyword>
<proteinExistence type="inferred from homology"/>